<keyword evidence="1" id="KW-0472">Membrane</keyword>
<keyword evidence="3" id="KW-1185">Reference proteome</keyword>
<name>A0A0X8HEW2_9GAMM</name>
<dbReference type="Proteomes" id="UP000063387">
    <property type="component" value="Chromosome"/>
</dbReference>
<dbReference type="KEGG" id="hco:LOKO_02235"/>
<keyword evidence="1" id="KW-0812">Transmembrane</keyword>
<dbReference type="PATRIC" id="fig|507626.3.peg.2223"/>
<dbReference type="AlphaFoldDB" id="A0A0X8HEW2"/>
<keyword evidence="1" id="KW-1133">Transmembrane helix</keyword>
<dbReference type="EMBL" id="CP014226">
    <property type="protein sequence ID" value="AMD01295.1"/>
    <property type="molecule type" value="Genomic_DNA"/>
</dbReference>
<organism evidence="2 3">
    <name type="scientific">Halomonas chromatireducens</name>
    <dbReference type="NCBI Taxonomy" id="507626"/>
    <lineage>
        <taxon>Bacteria</taxon>
        <taxon>Pseudomonadati</taxon>
        <taxon>Pseudomonadota</taxon>
        <taxon>Gammaproteobacteria</taxon>
        <taxon>Oceanospirillales</taxon>
        <taxon>Halomonadaceae</taxon>
        <taxon>Halomonas</taxon>
    </lineage>
</organism>
<evidence type="ECO:0000313" key="3">
    <source>
        <dbReference type="Proteomes" id="UP000063387"/>
    </source>
</evidence>
<dbReference type="STRING" id="507626.LOKO_02235"/>
<dbReference type="OrthoDB" id="6169404at2"/>
<proteinExistence type="predicted"/>
<feature type="transmembrane region" description="Helical" evidence="1">
    <location>
        <begin position="50"/>
        <end position="74"/>
    </location>
</feature>
<protein>
    <submittedName>
        <fullName evidence="2">Uncharacterized protein</fullName>
    </submittedName>
</protein>
<reference evidence="2 3" key="2">
    <citation type="submission" date="2016-02" db="EMBL/GenBank/DDBJ databases">
        <authorList>
            <person name="Wen L."/>
            <person name="He K."/>
            <person name="Yang H."/>
        </authorList>
    </citation>
    <scope>NUCLEOTIDE SEQUENCE [LARGE SCALE GENOMIC DNA]</scope>
    <source>
        <strain evidence="2 3">AGD 8-3</strain>
    </source>
</reference>
<gene>
    <name evidence="2" type="ORF">LOKO_02235</name>
</gene>
<dbReference type="RefSeq" id="WP_066448945.1">
    <property type="nucleotide sequence ID" value="NZ_CP014226.1"/>
</dbReference>
<evidence type="ECO:0000256" key="1">
    <source>
        <dbReference type="SAM" id="Phobius"/>
    </source>
</evidence>
<accession>A0A0X8HEW2</accession>
<sequence length="103" mass="11458">MLVKLLDRLVRNATRLKRTLLAAMAALVIADLLIPSGYDRFPWETWGGFGALFGVLACLILIGLAKALGLGLVYRRESYYDNELAPYRTLDEATKARGRDDLS</sequence>
<evidence type="ECO:0000313" key="2">
    <source>
        <dbReference type="EMBL" id="AMD01295.1"/>
    </source>
</evidence>
<feature type="transmembrane region" description="Helical" evidence="1">
    <location>
        <begin position="20"/>
        <end position="38"/>
    </location>
</feature>
<reference evidence="2 3" key="1">
    <citation type="journal article" date="2016" name="Genome Announc.">
        <title>Draft Genome Sequence of 'Halomonas chromatireducens' Strain AGD 8-3, a Haloalkaliphilic Chromate- and Selenite-Reducing Gammaproteobacterium.</title>
        <authorList>
            <person name="Sharko F.S."/>
            <person name="Shapovalova A.A."/>
            <person name="Tsygankova S.V."/>
            <person name="Komova A.V."/>
            <person name="Boulygina E.S."/>
            <person name="Teslyuk A.B."/>
            <person name="Gotovtsev P.M."/>
            <person name="Namsaraev Z.B."/>
            <person name="Khijniak T.V."/>
            <person name="Nedoluzhko A.V."/>
            <person name="Vasilov R.G."/>
        </authorList>
    </citation>
    <scope>NUCLEOTIDE SEQUENCE [LARGE SCALE GENOMIC DNA]</scope>
    <source>
        <strain evidence="2 3">AGD 8-3</strain>
    </source>
</reference>